<keyword evidence="1" id="KW-0812">Transmembrane</keyword>
<dbReference type="Proteomes" id="UP000595070">
    <property type="component" value="Chromosome"/>
</dbReference>
<dbReference type="EMBL" id="CP063079">
    <property type="protein sequence ID" value="QOQ88855.1"/>
    <property type="molecule type" value="Genomic_DNA"/>
</dbReference>
<keyword evidence="1" id="KW-1133">Transmembrane helix</keyword>
<evidence type="ECO:0000256" key="1">
    <source>
        <dbReference type="SAM" id="Phobius"/>
    </source>
</evidence>
<sequence length="95" mass="11270">MDKILYFLSFLLILSALLSFFKPKNTEIKKKFFHKCPCFKAVENGLMSRICIYAGSFGFMYSVLYIGFGVYDKRLFIILFVSFAIWYFAWILKKE</sequence>
<feature type="transmembrane region" description="Helical" evidence="1">
    <location>
        <begin position="50"/>
        <end position="68"/>
    </location>
</feature>
<proteinExistence type="predicted"/>
<evidence type="ECO:0008006" key="4">
    <source>
        <dbReference type="Google" id="ProtNLM"/>
    </source>
</evidence>
<feature type="transmembrane region" description="Helical" evidence="1">
    <location>
        <begin position="74"/>
        <end position="92"/>
    </location>
</feature>
<feature type="transmembrane region" description="Helical" evidence="1">
    <location>
        <begin position="6"/>
        <end position="21"/>
    </location>
</feature>
<name>A0ABX6TS41_9BACT</name>
<evidence type="ECO:0000313" key="2">
    <source>
        <dbReference type="EMBL" id="QOQ88855.1"/>
    </source>
</evidence>
<organism evidence="2 3">
    <name type="scientific">Campylobacter peloridis</name>
    <dbReference type="NCBI Taxonomy" id="488546"/>
    <lineage>
        <taxon>Bacteria</taxon>
        <taxon>Pseudomonadati</taxon>
        <taxon>Campylobacterota</taxon>
        <taxon>Epsilonproteobacteria</taxon>
        <taxon>Campylobacterales</taxon>
        <taxon>Campylobacteraceae</taxon>
        <taxon>Campylobacter</taxon>
    </lineage>
</organism>
<dbReference type="RefSeq" id="WP_049984584.1">
    <property type="nucleotide sequence ID" value="NZ_CP063079.1"/>
</dbReference>
<reference evidence="2 3" key="1">
    <citation type="submission" date="2020-10" db="EMBL/GenBank/DDBJ databases">
        <title>Campylobacter and Helicobacter PacBio genomes.</title>
        <authorList>
            <person name="Lane C."/>
        </authorList>
    </citation>
    <scope>NUCLEOTIDE SEQUENCE [LARGE SCALE GENOMIC DNA]</scope>
    <source>
        <strain evidence="2 3">2016D-0074</strain>
    </source>
</reference>
<keyword evidence="3" id="KW-1185">Reference proteome</keyword>
<accession>A0ABX6TS41</accession>
<keyword evidence="1" id="KW-0472">Membrane</keyword>
<evidence type="ECO:0000313" key="3">
    <source>
        <dbReference type="Proteomes" id="UP000595070"/>
    </source>
</evidence>
<protein>
    <recommendedName>
        <fullName evidence="4">Small hydrophobic protein</fullName>
    </recommendedName>
</protein>
<gene>
    <name evidence="2" type="ORF">IMC75_08070</name>
</gene>